<feature type="transmembrane region" description="Helical" evidence="8">
    <location>
        <begin position="329"/>
        <end position="346"/>
    </location>
</feature>
<keyword evidence="4" id="KW-0547">Nucleotide-binding</keyword>
<evidence type="ECO:0000256" key="4">
    <source>
        <dbReference type="ARBA" id="ARBA00022741"/>
    </source>
</evidence>
<evidence type="ECO:0000256" key="1">
    <source>
        <dbReference type="ARBA" id="ARBA00004651"/>
    </source>
</evidence>
<feature type="transmembrane region" description="Helical" evidence="8">
    <location>
        <begin position="223"/>
        <end position="242"/>
    </location>
</feature>
<dbReference type="OrthoDB" id="9810134at2"/>
<dbReference type="SUPFAM" id="SSF52540">
    <property type="entry name" value="P-loop containing nucleoside triphosphate hydrolases"/>
    <property type="match status" value="1"/>
</dbReference>
<evidence type="ECO:0000256" key="3">
    <source>
        <dbReference type="ARBA" id="ARBA00022692"/>
    </source>
</evidence>
<organism evidence="11 12">
    <name type="scientific">Gordonia soli NBRC 108243</name>
    <dbReference type="NCBI Taxonomy" id="1223545"/>
    <lineage>
        <taxon>Bacteria</taxon>
        <taxon>Bacillati</taxon>
        <taxon>Actinomycetota</taxon>
        <taxon>Actinomycetes</taxon>
        <taxon>Mycobacteriales</taxon>
        <taxon>Gordoniaceae</taxon>
        <taxon>Gordonia</taxon>
    </lineage>
</organism>
<dbReference type="RefSeq" id="WP_007623543.1">
    <property type="nucleotide sequence ID" value="NZ_BANX01000030.1"/>
</dbReference>
<accession>M0QNI7</accession>
<dbReference type="InterPro" id="IPR036640">
    <property type="entry name" value="ABC1_TM_sf"/>
</dbReference>
<dbReference type="EMBL" id="BANX01000030">
    <property type="protein sequence ID" value="GAC69964.1"/>
    <property type="molecule type" value="Genomic_DNA"/>
</dbReference>
<dbReference type="Gene3D" id="3.40.50.300">
    <property type="entry name" value="P-loop containing nucleotide triphosphate hydrolases"/>
    <property type="match status" value="1"/>
</dbReference>
<evidence type="ECO:0000256" key="7">
    <source>
        <dbReference type="ARBA" id="ARBA00023136"/>
    </source>
</evidence>
<feature type="transmembrane region" description="Helical" evidence="8">
    <location>
        <begin position="118"/>
        <end position="143"/>
    </location>
</feature>
<dbReference type="CDD" id="cd03223">
    <property type="entry name" value="ABCD_peroxisomal_ALDP"/>
    <property type="match status" value="1"/>
</dbReference>
<protein>
    <submittedName>
        <fullName evidence="11">Putative ABC transporter permease/ATP-binding protein</fullName>
    </submittedName>
</protein>
<keyword evidence="2" id="KW-0813">Transport</keyword>
<keyword evidence="12" id="KW-1185">Reference proteome</keyword>
<name>M0QNI7_9ACTN</name>
<dbReference type="Pfam" id="PF06472">
    <property type="entry name" value="ABC_membrane_2"/>
    <property type="match status" value="1"/>
</dbReference>
<feature type="domain" description="ABC transmembrane type-1" evidence="10">
    <location>
        <begin position="217"/>
        <end position="398"/>
    </location>
</feature>
<keyword evidence="3 8" id="KW-0812">Transmembrane</keyword>
<dbReference type="InterPro" id="IPR027417">
    <property type="entry name" value="P-loop_NTPase"/>
</dbReference>
<evidence type="ECO:0000256" key="8">
    <source>
        <dbReference type="SAM" id="Phobius"/>
    </source>
</evidence>
<evidence type="ECO:0000259" key="9">
    <source>
        <dbReference type="PROSITE" id="PS50893"/>
    </source>
</evidence>
<dbReference type="InterPro" id="IPR003593">
    <property type="entry name" value="AAA+_ATPase"/>
</dbReference>
<dbReference type="eggNOG" id="COG4178">
    <property type="taxonomic scope" value="Bacteria"/>
</dbReference>
<dbReference type="PANTHER" id="PTHR11384:SF59">
    <property type="entry name" value="LYSOSOMAL COBALAMIN TRANSPORTER ABCD4"/>
    <property type="match status" value="1"/>
</dbReference>
<sequence length="641" mass="71230">MEYSIDWGNEVWNSLRWLAIAFAITVVSIAVLGWLLARYSRWGRPFWNLVGGFFTERETRVRAWTYVIVLIVLGLFGVRITVLFSYFGNDLFTAMQTIAQGVSAGDGGQAMLDAGKSAFWHSMAVFGILATIHVIRTLIELYLGAAFEIKMRWWLTAGATADWMQDNAFYRNRFVDLGDTSKDADIQPGIDNPDQRIEADITNIASTGRGLFFGSGGSTSNGLIPAVATIVSFTIILWNLSGPVDLLGVEIPRMMVWLVLMFVLVATVIAFWIGRPLIRLNFWRERLTANFRYSLVRIRDGAENVAFYGGERVEHAGLMSRFSAVVANYWRIIYVSIAFSGWNFIISQTVRVLPYVVQAPRFFDGRITLGDMTQTSDAFINMADALSFFRESYADFTNFRASIIRLDGLQSADESSRSLKKITTVDVDRAVRLADVDITTPDGDELIRDLSLTLAPGDALVVKGRSGSGKTTLLRGLAGLWPFVDGEFSRPAGDRTLFLSQIPYIPLGDLRTAVAYPALPDDVGDESIRSVLEKVFLPHLTSRLDEEQDWSKVLSPGEQQRVAFARVLLTKPEVVFMDEATSAVDEGLEFSLYTLIRSELPTTIVVSISHRSSTDQHHTEVLELTGGGTWELRPVPSTAGG</sequence>
<dbReference type="SMART" id="SM00382">
    <property type="entry name" value="AAA"/>
    <property type="match status" value="1"/>
</dbReference>
<dbReference type="GO" id="GO:0005524">
    <property type="term" value="F:ATP binding"/>
    <property type="evidence" value="ECO:0007669"/>
    <property type="project" value="UniProtKB-KW"/>
</dbReference>
<reference evidence="11 12" key="1">
    <citation type="submission" date="2013-01" db="EMBL/GenBank/DDBJ databases">
        <title>Whole genome shotgun sequence of Gordonia soli NBRC 108243.</title>
        <authorList>
            <person name="Isaki-Nakamura S."/>
            <person name="Hosoyama A."/>
            <person name="Tsuchikane K."/>
            <person name="Ando Y."/>
            <person name="Baba S."/>
            <person name="Ohji S."/>
            <person name="Hamada M."/>
            <person name="Tamura T."/>
            <person name="Yamazoe A."/>
            <person name="Yamazaki S."/>
            <person name="Fujita N."/>
        </authorList>
    </citation>
    <scope>NUCLEOTIDE SEQUENCE [LARGE SCALE GENOMIC DNA]</scope>
    <source>
        <strain evidence="11 12">NBRC 108243</strain>
    </source>
</reference>
<keyword evidence="7 8" id="KW-0472">Membrane</keyword>
<evidence type="ECO:0000259" key="10">
    <source>
        <dbReference type="PROSITE" id="PS50929"/>
    </source>
</evidence>
<feature type="transmembrane region" description="Helical" evidence="8">
    <location>
        <begin position="254"/>
        <end position="274"/>
    </location>
</feature>
<evidence type="ECO:0000256" key="5">
    <source>
        <dbReference type="ARBA" id="ARBA00022840"/>
    </source>
</evidence>
<keyword evidence="5 11" id="KW-0067">ATP-binding</keyword>
<comment type="subcellular location">
    <subcellularLocation>
        <location evidence="1">Cell membrane</location>
        <topology evidence="1">Multi-pass membrane protein</topology>
    </subcellularLocation>
</comment>
<dbReference type="Gene3D" id="1.20.1560.10">
    <property type="entry name" value="ABC transporter type 1, transmembrane domain"/>
    <property type="match status" value="1"/>
</dbReference>
<dbReference type="SUPFAM" id="SSF90123">
    <property type="entry name" value="ABC transporter transmembrane region"/>
    <property type="match status" value="1"/>
</dbReference>
<dbReference type="PROSITE" id="PS50929">
    <property type="entry name" value="ABC_TM1F"/>
    <property type="match status" value="1"/>
</dbReference>
<dbReference type="AlphaFoldDB" id="M0QNI7"/>
<dbReference type="PROSITE" id="PS00211">
    <property type="entry name" value="ABC_TRANSPORTER_1"/>
    <property type="match status" value="1"/>
</dbReference>
<evidence type="ECO:0000313" key="11">
    <source>
        <dbReference type="EMBL" id="GAC69964.1"/>
    </source>
</evidence>
<proteinExistence type="predicted"/>
<dbReference type="STRING" id="1223545.GS4_30_00360"/>
<dbReference type="InterPro" id="IPR011527">
    <property type="entry name" value="ABC1_TM_dom"/>
</dbReference>
<dbReference type="Proteomes" id="UP000011666">
    <property type="component" value="Unassembled WGS sequence"/>
</dbReference>
<dbReference type="GO" id="GO:0016887">
    <property type="term" value="F:ATP hydrolysis activity"/>
    <property type="evidence" value="ECO:0007669"/>
    <property type="project" value="InterPro"/>
</dbReference>
<dbReference type="PROSITE" id="PS50893">
    <property type="entry name" value="ABC_TRANSPORTER_2"/>
    <property type="match status" value="1"/>
</dbReference>
<dbReference type="GO" id="GO:0005886">
    <property type="term" value="C:plasma membrane"/>
    <property type="evidence" value="ECO:0007669"/>
    <property type="project" value="UniProtKB-SubCell"/>
</dbReference>
<keyword evidence="6 8" id="KW-1133">Transmembrane helix</keyword>
<evidence type="ECO:0000313" key="12">
    <source>
        <dbReference type="Proteomes" id="UP000011666"/>
    </source>
</evidence>
<comment type="caution">
    <text evidence="11">The sequence shown here is derived from an EMBL/GenBank/DDBJ whole genome shotgun (WGS) entry which is preliminary data.</text>
</comment>
<dbReference type="Pfam" id="PF00005">
    <property type="entry name" value="ABC_tran"/>
    <property type="match status" value="1"/>
</dbReference>
<evidence type="ECO:0000256" key="2">
    <source>
        <dbReference type="ARBA" id="ARBA00022448"/>
    </source>
</evidence>
<dbReference type="InterPro" id="IPR003439">
    <property type="entry name" value="ABC_transporter-like_ATP-bd"/>
</dbReference>
<dbReference type="InterPro" id="IPR017871">
    <property type="entry name" value="ABC_transporter-like_CS"/>
</dbReference>
<dbReference type="InterPro" id="IPR050835">
    <property type="entry name" value="ABC_transporter_sub-D"/>
</dbReference>
<feature type="transmembrane region" description="Helical" evidence="8">
    <location>
        <begin position="17"/>
        <end position="37"/>
    </location>
</feature>
<feature type="domain" description="ABC transporter" evidence="9">
    <location>
        <begin position="431"/>
        <end position="639"/>
    </location>
</feature>
<evidence type="ECO:0000256" key="6">
    <source>
        <dbReference type="ARBA" id="ARBA00022989"/>
    </source>
</evidence>
<dbReference type="GO" id="GO:0140359">
    <property type="term" value="F:ABC-type transporter activity"/>
    <property type="evidence" value="ECO:0007669"/>
    <property type="project" value="InterPro"/>
</dbReference>
<dbReference type="PANTHER" id="PTHR11384">
    <property type="entry name" value="ATP-BINDING CASSETTE, SUB-FAMILY D MEMBER"/>
    <property type="match status" value="1"/>
</dbReference>
<feature type="transmembrane region" description="Helical" evidence="8">
    <location>
        <begin position="63"/>
        <end position="87"/>
    </location>
</feature>
<gene>
    <name evidence="11" type="ORF">GS4_30_00360</name>
</gene>